<evidence type="ECO:0000259" key="5">
    <source>
        <dbReference type="Pfam" id="PF02525"/>
    </source>
</evidence>
<comment type="caution">
    <text evidence="6">The sequence shown here is derived from an EMBL/GenBank/DDBJ whole genome shotgun (WGS) entry which is preliminary data.</text>
</comment>
<comment type="cofactor">
    <cofactor evidence="1">
        <name>FAD</name>
        <dbReference type="ChEBI" id="CHEBI:57692"/>
    </cofactor>
</comment>
<proteinExistence type="inferred from homology"/>
<dbReference type="Pfam" id="PF02525">
    <property type="entry name" value="Flavodoxin_2"/>
    <property type="match status" value="1"/>
</dbReference>
<sequence length="122" mass="13943">MHEPWTVKKYIDEVLTAGHGKLYQSDGRHRVNPTEGYGTGGLLQGKKHMLSLTWNAPIEAFTREGDFFEGKGVDVLYMHFHKANEFLGMTRLPTFLCNDVVKNPQVEKYLADYQAHLEKVFG</sequence>
<evidence type="ECO:0000313" key="7">
    <source>
        <dbReference type="Proteomes" id="UP000069876"/>
    </source>
</evidence>
<dbReference type="EMBL" id="FFEF01000010">
    <property type="protein sequence ID" value="CWU04941.1"/>
    <property type="molecule type" value="Genomic_DNA"/>
</dbReference>
<reference evidence="6 7" key="1">
    <citation type="submission" date="2016-02" db="EMBL/GenBank/DDBJ databases">
        <authorList>
            <consortium name="Pathogen Informatics"/>
        </authorList>
    </citation>
    <scope>NUCLEOTIDE SEQUENCE [LARGE SCALE GENOMIC DNA]</scope>
    <source>
        <strain evidence="6 7">2842STDY5881531</strain>
    </source>
</reference>
<dbReference type="PANTHER" id="PTHR46305:SF3">
    <property type="entry name" value="NADPH:QUINONE OXIDOREDUCTASE MDAB"/>
    <property type="match status" value="1"/>
</dbReference>
<dbReference type="RefSeq" id="WP_002253718.1">
    <property type="nucleotide sequence ID" value="NZ_JBJQSJ010000057.1"/>
</dbReference>
<feature type="domain" description="Flavodoxin-like fold" evidence="5">
    <location>
        <begin position="3"/>
        <end position="117"/>
    </location>
</feature>
<gene>
    <name evidence="6" type="primary">mdaB_1</name>
    <name evidence="6" type="ORF">ERS514851_01144</name>
</gene>
<dbReference type="AlphaFoldDB" id="A0AAD2KN86"/>
<evidence type="ECO:0000256" key="2">
    <source>
        <dbReference type="ARBA" id="ARBA00022630"/>
    </source>
</evidence>
<dbReference type="Proteomes" id="UP000069876">
    <property type="component" value="Unassembled WGS sequence"/>
</dbReference>
<evidence type="ECO:0000256" key="1">
    <source>
        <dbReference type="ARBA" id="ARBA00001974"/>
    </source>
</evidence>
<accession>A0AAD2KN86</accession>
<name>A0AAD2KN86_NEIME</name>
<organism evidence="6 7">
    <name type="scientific">Neisseria meningitidis</name>
    <dbReference type="NCBI Taxonomy" id="487"/>
    <lineage>
        <taxon>Bacteria</taxon>
        <taxon>Pseudomonadati</taxon>
        <taxon>Pseudomonadota</taxon>
        <taxon>Betaproteobacteria</taxon>
        <taxon>Neisseriales</taxon>
        <taxon>Neisseriaceae</taxon>
        <taxon>Neisseria</taxon>
    </lineage>
</organism>
<comment type="similarity">
    <text evidence="4">Belongs to the oxidoreductase MdaB family.</text>
</comment>
<evidence type="ECO:0000256" key="4">
    <source>
        <dbReference type="ARBA" id="ARBA00037981"/>
    </source>
</evidence>
<evidence type="ECO:0000256" key="3">
    <source>
        <dbReference type="ARBA" id="ARBA00022827"/>
    </source>
</evidence>
<dbReference type="PANTHER" id="PTHR46305">
    <property type="match status" value="1"/>
</dbReference>
<keyword evidence="3" id="KW-0274">FAD</keyword>
<keyword evidence="2" id="KW-0285">Flavoprotein</keyword>
<evidence type="ECO:0000313" key="6">
    <source>
        <dbReference type="EMBL" id="CWU04941.1"/>
    </source>
</evidence>
<dbReference type="SUPFAM" id="SSF52218">
    <property type="entry name" value="Flavoproteins"/>
    <property type="match status" value="1"/>
</dbReference>
<dbReference type="Gene3D" id="3.40.50.360">
    <property type="match status" value="1"/>
</dbReference>
<dbReference type="InterPro" id="IPR029039">
    <property type="entry name" value="Flavoprotein-like_sf"/>
</dbReference>
<dbReference type="InterPro" id="IPR052397">
    <property type="entry name" value="NADPH-QR_MdaB"/>
</dbReference>
<protein>
    <submittedName>
        <fullName evidence="6">Modulator of drug activity B</fullName>
    </submittedName>
</protein>
<dbReference type="InterPro" id="IPR003680">
    <property type="entry name" value="Flavodoxin_fold"/>
</dbReference>